<dbReference type="PANTHER" id="PTHR30427:SF1">
    <property type="entry name" value="TRANSCRIPTIONAL ACTIVATOR PROTEIN LYSR"/>
    <property type="match status" value="1"/>
</dbReference>
<evidence type="ECO:0000256" key="2">
    <source>
        <dbReference type="ARBA" id="ARBA00023015"/>
    </source>
</evidence>
<dbReference type="RefSeq" id="WP_101681837.1">
    <property type="nucleotide sequence ID" value="NZ_PJRP01000004.1"/>
</dbReference>
<evidence type="ECO:0000313" key="7">
    <source>
        <dbReference type="Proteomes" id="UP000234341"/>
    </source>
</evidence>
<dbReference type="Proteomes" id="UP000234341">
    <property type="component" value="Unassembled WGS sequence"/>
</dbReference>
<dbReference type="GO" id="GO:0003700">
    <property type="term" value="F:DNA-binding transcription factor activity"/>
    <property type="evidence" value="ECO:0007669"/>
    <property type="project" value="InterPro"/>
</dbReference>
<dbReference type="Gene3D" id="3.40.190.290">
    <property type="match status" value="1"/>
</dbReference>
<dbReference type="SUPFAM" id="SSF46785">
    <property type="entry name" value="Winged helix' DNA-binding domain"/>
    <property type="match status" value="1"/>
</dbReference>
<dbReference type="PROSITE" id="PS50931">
    <property type="entry name" value="HTH_LYSR"/>
    <property type="match status" value="1"/>
</dbReference>
<dbReference type="InterPro" id="IPR005119">
    <property type="entry name" value="LysR_subst-bd"/>
</dbReference>
<evidence type="ECO:0000259" key="5">
    <source>
        <dbReference type="PROSITE" id="PS50931"/>
    </source>
</evidence>
<dbReference type="GO" id="GO:0043565">
    <property type="term" value="F:sequence-specific DNA binding"/>
    <property type="evidence" value="ECO:0007669"/>
    <property type="project" value="TreeGrafter"/>
</dbReference>
<dbReference type="EMBL" id="PJRP01000004">
    <property type="protein sequence ID" value="PLQ00251.1"/>
    <property type="molecule type" value="Genomic_DNA"/>
</dbReference>
<dbReference type="SUPFAM" id="SSF53850">
    <property type="entry name" value="Periplasmic binding protein-like II"/>
    <property type="match status" value="1"/>
</dbReference>
<comment type="caution">
    <text evidence="6">The sequence shown here is derived from an EMBL/GenBank/DDBJ whole genome shotgun (WGS) entry which is preliminary data.</text>
</comment>
<keyword evidence="4" id="KW-0804">Transcription</keyword>
<dbReference type="PRINTS" id="PR00039">
    <property type="entry name" value="HTHLYSR"/>
</dbReference>
<evidence type="ECO:0000256" key="4">
    <source>
        <dbReference type="ARBA" id="ARBA00023163"/>
    </source>
</evidence>
<proteinExistence type="inferred from homology"/>
<accession>A0A2N5CDB0</accession>
<feature type="domain" description="HTH lysR-type" evidence="5">
    <location>
        <begin position="3"/>
        <end position="60"/>
    </location>
</feature>
<evidence type="ECO:0000313" key="6">
    <source>
        <dbReference type="EMBL" id="PLQ00251.1"/>
    </source>
</evidence>
<evidence type="ECO:0000256" key="1">
    <source>
        <dbReference type="ARBA" id="ARBA00009437"/>
    </source>
</evidence>
<dbReference type="CDD" id="cd08458">
    <property type="entry name" value="PBP2_NocR"/>
    <property type="match status" value="1"/>
</dbReference>
<protein>
    <submittedName>
        <fullName evidence="6">LysR family transcriptional regulator</fullName>
    </submittedName>
</protein>
<keyword evidence="2" id="KW-0805">Transcription regulation</keyword>
<reference evidence="6 7" key="1">
    <citation type="submission" date="2017-12" db="EMBL/GenBank/DDBJ databases">
        <title>Genome sequence of the active heterotrophic nitrifier-denitrifier, Cupriavidus pauculus UM1.</title>
        <authorList>
            <person name="Putonti C."/>
            <person name="Castignetti D."/>
        </authorList>
    </citation>
    <scope>NUCLEOTIDE SEQUENCE [LARGE SCALE GENOMIC DNA]</scope>
    <source>
        <strain evidence="6 7">UM1</strain>
    </source>
</reference>
<comment type="similarity">
    <text evidence="1">Belongs to the LysR transcriptional regulatory family.</text>
</comment>
<keyword evidence="3" id="KW-0238">DNA-binding</keyword>
<dbReference type="OrthoDB" id="8849678at2"/>
<dbReference type="Pfam" id="PF00126">
    <property type="entry name" value="HTH_1"/>
    <property type="match status" value="1"/>
</dbReference>
<dbReference type="InterPro" id="IPR036390">
    <property type="entry name" value="WH_DNA-bd_sf"/>
</dbReference>
<name>A0A2N5CDB0_9BURK</name>
<dbReference type="PANTHER" id="PTHR30427">
    <property type="entry name" value="TRANSCRIPTIONAL ACTIVATOR PROTEIN LYSR"/>
    <property type="match status" value="1"/>
</dbReference>
<dbReference type="Gene3D" id="1.10.10.10">
    <property type="entry name" value="Winged helix-like DNA-binding domain superfamily/Winged helix DNA-binding domain"/>
    <property type="match status" value="1"/>
</dbReference>
<organism evidence="6 7">
    <name type="scientific">Cupriavidus pauculus</name>
    <dbReference type="NCBI Taxonomy" id="82633"/>
    <lineage>
        <taxon>Bacteria</taxon>
        <taxon>Pseudomonadati</taxon>
        <taxon>Pseudomonadota</taxon>
        <taxon>Betaproteobacteria</taxon>
        <taxon>Burkholderiales</taxon>
        <taxon>Burkholderiaceae</taxon>
        <taxon>Cupriavidus</taxon>
    </lineage>
</organism>
<dbReference type="InterPro" id="IPR000847">
    <property type="entry name" value="LysR_HTH_N"/>
</dbReference>
<dbReference type="Pfam" id="PF03466">
    <property type="entry name" value="LysR_substrate"/>
    <property type="match status" value="1"/>
</dbReference>
<sequence>MSLNPRQLEAFRSVMVSGSMTVAAERLKISQPAVSALIRDLEKRLEIRLFRREGNRLIPGAEAQRLFREVDRFYQGMEQIERVALDLKSARVGTLRVASMHTLGLSLLSEGVKQFAHARPEVDISLDIRNSLGVLELAAAHQIDIGFVQMAGDEYPGVEVFPLPSVAAVCMLPRGHALARKKSLKISDLQDEPLISLSGNSTVRMRLEAELDAAGVTCKRSVVTSLSHVACSLVAGGLGLTVVDPFTARRVRDPGVVWRPLSPAVQFHFSIVLPAHQPRPKVVEDFIKVVKALFLASVTP</sequence>
<dbReference type="GO" id="GO:0010628">
    <property type="term" value="P:positive regulation of gene expression"/>
    <property type="evidence" value="ECO:0007669"/>
    <property type="project" value="TreeGrafter"/>
</dbReference>
<dbReference type="AlphaFoldDB" id="A0A2N5CDB0"/>
<gene>
    <name evidence="6" type="ORF">CYJ10_11350</name>
</gene>
<dbReference type="InterPro" id="IPR036388">
    <property type="entry name" value="WH-like_DNA-bd_sf"/>
</dbReference>
<evidence type="ECO:0000256" key="3">
    <source>
        <dbReference type="ARBA" id="ARBA00023125"/>
    </source>
</evidence>